<evidence type="ECO:0000313" key="2">
    <source>
        <dbReference type="Proteomes" id="UP001156484"/>
    </source>
</evidence>
<dbReference type="EMBL" id="CP107551">
    <property type="protein sequence ID" value="UYP17343.1"/>
    <property type="molecule type" value="Genomic_DNA"/>
</dbReference>
<gene>
    <name evidence="1" type="ORF">OED52_11530</name>
</gene>
<accession>A0ACD4DBK8</accession>
<reference evidence="1" key="1">
    <citation type="submission" date="2022-10" db="EMBL/GenBank/DDBJ databases">
        <title>Rhodococcus ferula Z13 complete genome.</title>
        <authorList>
            <person name="Long X."/>
            <person name="Zang M."/>
        </authorList>
    </citation>
    <scope>NUCLEOTIDE SEQUENCE</scope>
    <source>
        <strain evidence="1">Z13</strain>
    </source>
</reference>
<organism evidence="1 2">
    <name type="scientific">Rhodococcus sacchari</name>
    <dbReference type="NCBI Taxonomy" id="2962047"/>
    <lineage>
        <taxon>Bacteria</taxon>
        <taxon>Bacillati</taxon>
        <taxon>Actinomycetota</taxon>
        <taxon>Actinomycetes</taxon>
        <taxon>Mycobacteriales</taxon>
        <taxon>Nocardiaceae</taxon>
        <taxon>Rhodococcus</taxon>
    </lineage>
</organism>
<keyword evidence="2" id="KW-1185">Reference proteome</keyword>
<proteinExistence type="predicted"/>
<name>A0ACD4DBK8_9NOCA</name>
<protein>
    <submittedName>
        <fullName evidence="1">AAA family ATPase</fullName>
    </submittedName>
</protein>
<evidence type="ECO:0000313" key="1">
    <source>
        <dbReference type="EMBL" id="UYP17343.1"/>
    </source>
</evidence>
<sequence>MQYRVLGPLAVLRDPADDEGAGSSSSAAQVDLGPRKQRAVLAVLLLNRGRVVSTDRLIDALWQDDAPASATASLQAYISNLRRVLRGGSSAASPIVRQPPGYVLDIPADRVDLSRFLDDAETARRHAEDGAWELALETADRALGSVRGHLLDDLRDEHWVEVAAASFDEVRIECRETRITALLALGRLAPALVDATELCTEFPYRDRTCWLRMLALHRAGRSSEALEQFRLHENRLDADLGLRPGTELVDLQGSILRHEPGLAAWPRTRGWTGAEEVPSPSSPAVAAEVPAPGRMFVGRTAETGTLDRMLDEVRSGATRWVVLTGPAGIGKTRLAEECEVRTAAVGGTTVWARCLEDDGAPAWWPVRRVLRELGADADDTLIPPTGVESDEARFAVYERVLTAIETAATRTPVLTVVLDDIQWVDAASLRCLLHLAGALHKRGVWFVCTLRDSETTPGVQRLVDAVLHGDGNRHLEVPALAETEVAALAGHVSGEPLDAGEARLLAERTGGNPLFVSEYARLPRDERLDGGIPMAVRSVLGRRLAAVEPAVLQVLRVAAIVGDTIEMDILAAATRLDPDTLADYLDGAADERIIVADPGLRGYAFAHGLLREEVLAAIPAIRRQRIHARVAEALADSADPDRASRRAQHLVAASPLVDPRDVLDACVVAAREATDRWISEEAARWWDAAVRAFDLLPASDRDPGTRDDLLVAHVEELVRSGRGQTVLDAVEAGLLDAVRDGRTATAGRLAATLLRSAGAWPWVSYGKDPGPVLERLAALEPFVADDRAARVRVLAALAAGYCYHPDSSVPDGLSRTALEIARDLHDPDVLADALLGRLLLYSGVATHSHESVALIDELLALPHQQSRFDEVLAHALGSMARMNLADVDAATNHVRRGIIGCDLLRLPVIRVQLRWMEATLAVWHGDFAEGRRHYETARQFHLQTELYTAGSADLATNTLEWECGTLADADPGTVEPDSWSIAIAGARRDTETVARDIEQWAAKGAPFTWTTLGHRTLIGRVVADLGLVEYAELFLDLLGPFTDRIATVGQVGVIGSVAEVCARLQALLGRTDDAVRLLDRAEELATRTASPPTLLRCRLLRAQLRPPSAQRSREIADIADAATRTGMLGLAAYARSIPA</sequence>
<dbReference type="Proteomes" id="UP001156484">
    <property type="component" value="Chromosome"/>
</dbReference>